<reference evidence="3" key="2">
    <citation type="journal article" date="2014" name="ISME J.">
        <title>Microbial stratification in low pH oxic and suboxic macroscopic growths along an acid mine drainage.</title>
        <authorList>
            <person name="Mendez-Garcia C."/>
            <person name="Mesa V."/>
            <person name="Sprenger R.R."/>
            <person name="Richter M."/>
            <person name="Diez M.S."/>
            <person name="Solano J."/>
            <person name="Bargiela R."/>
            <person name="Golyshina O.V."/>
            <person name="Manteca A."/>
            <person name="Ramos J.L."/>
            <person name="Gallego J.R."/>
            <person name="Llorente I."/>
            <person name="Martins Dos Santos V.A."/>
            <person name="Jensen O.N."/>
            <person name="Pelaez A.I."/>
            <person name="Sanchez J."/>
            <person name="Ferrer M."/>
        </authorList>
    </citation>
    <scope>NUCLEOTIDE SEQUENCE</scope>
</reference>
<feature type="non-terminal residue" evidence="3">
    <location>
        <position position="146"/>
    </location>
</feature>
<dbReference type="InterPro" id="IPR000322">
    <property type="entry name" value="Glyco_hydro_31_TIM"/>
</dbReference>
<comment type="similarity">
    <text evidence="1">Belongs to the glycosyl hydrolase 31 family.</text>
</comment>
<dbReference type="PANTHER" id="PTHR43863:SF2">
    <property type="entry name" value="MALTASE-GLUCOAMYLASE"/>
    <property type="match status" value="1"/>
</dbReference>
<proteinExistence type="inferred from homology"/>
<organism evidence="3">
    <name type="scientific">mine drainage metagenome</name>
    <dbReference type="NCBI Taxonomy" id="410659"/>
    <lineage>
        <taxon>unclassified sequences</taxon>
        <taxon>metagenomes</taxon>
        <taxon>ecological metagenomes</taxon>
    </lineage>
</organism>
<evidence type="ECO:0000259" key="2">
    <source>
        <dbReference type="Pfam" id="PF01055"/>
    </source>
</evidence>
<dbReference type="InterPro" id="IPR051816">
    <property type="entry name" value="Glycosyl_Hydrolase_31"/>
</dbReference>
<dbReference type="Pfam" id="PF01055">
    <property type="entry name" value="Glyco_hydro_31_2nd"/>
    <property type="match status" value="1"/>
</dbReference>
<dbReference type="GO" id="GO:0005975">
    <property type="term" value="P:carbohydrate metabolic process"/>
    <property type="evidence" value="ECO:0007669"/>
    <property type="project" value="InterPro"/>
</dbReference>
<sequence>RDAWGSDRFDRRRYPDPRAMIAKVHALHAHFMISVWPKFYPRTANFKQLAAHGDIFPLTLKLGIKDWVRPGFTFGFYDPFSAAARHLYWKQIERNLGELGVDAWWLDSDEPDMVSNTSIAEREAFMTPTPLGPGAAVFNTYALEHV</sequence>
<dbReference type="PANTHER" id="PTHR43863">
    <property type="entry name" value="HYDROLASE, PUTATIVE (AFU_ORTHOLOGUE AFUA_1G03140)-RELATED"/>
    <property type="match status" value="1"/>
</dbReference>
<name>T1CKF1_9ZZZZ</name>
<dbReference type="EMBL" id="AUZX01005239">
    <property type="protein sequence ID" value="EQD68595.1"/>
    <property type="molecule type" value="Genomic_DNA"/>
</dbReference>
<dbReference type="AlphaFoldDB" id="T1CKF1"/>
<gene>
    <name evidence="3" type="ORF">B1A_07265</name>
</gene>
<dbReference type="SUPFAM" id="SSF51445">
    <property type="entry name" value="(Trans)glycosidases"/>
    <property type="match status" value="1"/>
</dbReference>
<accession>T1CKF1</accession>
<dbReference type="InterPro" id="IPR017853">
    <property type="entry name" value="GH"/>
</dbReference>
<protein>
    <submittedName>
        <fullName evidence="3">Alpha-xylosidase</fullName>
    </submittedName>
</protein>
<feature type="domain" description="Glycoside hydrolase family 31 TIM barrel" evidence="2">
    <location>
        <begin position="6"/>
        <end position="144"/>
    </location>
</feature>
<reference evidence="3" key="1">
    <citation type="submission" date="2013-08" db="EMBL/GenBank/DDBJ databases">
        <authorList>
            <person name="Mendez C."/>
            <person name="Richter M."/>
            <person name="Ferrer M."/>
            <person name="Sanchez J."/>
        </authorList>
    </citation>
    <scope>NUCLEOTIDE SEQUENCE</scope>
</reference>
<evidence type="ECO:0000313" key="3">
    <source>
        <dbReference type="EMBL" id="EQD68595.1"/>
    </source>
</evidence>
<comment type="caution">
    <text evidence="3">The sequence shown here is derived from an EMBL/GenBank/DDBJ whole genome shotgun (WGS) entry which is preliminary data.</text>
</comment>
<dbReference type="Gene3D" id="3.20.20.80">
    <property type="entry name" value="Glycosidases"/>
    <property type="match status" value="1"/>
</dbReference>
<evidence type="ECO:0000256" key="1">
    <source>
        <dbReference type="ARBA" id="ARBA00007806"/>
    </source>
</evidence>
<feature type="non-terminal residue" evidence="3">
    <location>
        <position position="1"/>
    </location>
</feature>
<dbReference type="GO" id="GO:0004553">
    <property type="term" value="F:hydrolase activity, hydrolyzing O-glycosyl compounds"/>
    <property type="evidence" value="ECO:0007669"/>
    <property type="project" value="InterPro"/>
</dbReference>